<evidence type="ECO:0000256" key="6">
    <source>
        <dbReference type="ARBA" id="ARBA00023136"/>
    </source>
</evidence>
<feature type="transmembrane region" description="Helical" evidence="8">
    <location>
        <begin position="164"/>
        <end position="183"/>
    </location>
</feature>
<dbReference type="OrthoDB" id="2017960at2759"/>
<feature type="compositionally biased region" description="Polar residues" evidence="7">
    <location>
        <begin position="87"/>
        <end position="109"/>
    </location>
</feature>
<dbReference type="SUPFAM" id="SSF103481">
    <property type="entry name" value="Multidrug resistance efflux transporter EmrE"/>
    <property type="match status" value="1"/>
</dbReference>
<evidence type="ECO:0000256" key="3">
    <source>
        <dbReference type="ARBA" id="ARBA00022475"/>
    </source>
</evidence>
<feature type="transmembrane region" description="Helical" evidence="8">
    <location>
        <begin position="369"/>
        <end position="387"/>
    </location>
</feature>
<feature type="region of interest" description="Disordered" evidence="7">
    <location>
        <begin position="429"/>
        <end position="456"/>
    </location>
</feature>
<feature type="compositionally biased region" description="Basic and acidic residues" evidence="7">
    <location>
        <begin position="433"/>
        <end position="447"/>
    </location>
</feature>
<evidence type="ECO:0000256" key="5">
    <source>
        <dbReference type="ARBA" id="ARBA00022989"/>
    </source>
</evidence>
<dbReference type="PANTHER" id="PTHR42920:SF26">
    <property type="entry name" value="OS03G0707200 PROTEIN"/>
    <property type="match status" value="1"/>
</dbReference>
<feature type="domain" description="EamA" evidence="9">
    <location>
        <begin position="260"/>
        <end position="403"/>
    </location>
</feature>
<dbReference type="InterPro" id="IPR051258">
    <property type="entry name" value="Diverse_Substrate_Transporter"/>
</dbReference>
<accession>A0A843XP19</accession>
<dbReference type="Proteomes" id="UP000652761">
    <property type="component" value="Unassembled WGS sequence"/>
</dbReference>
<evidence type="ECO:0000313" key="11">
    <source>
        <dbReference type="Proteomes" id="UP000652761"/>
    </source>
</evidence>
<dbReference type="AlphaFoldDB" id="A0A843XP19"/>
<dbReference type="InterPro" id="IPR000620">
    <property type="entry name" value="EamA_dom"/>
</dbReference>
<protein>
    <recommendedName>
        <fullName evidence="9">EamA domain-containing protein</fullName>
    </recommendedName>
</protein>
<evidence type="ECO:0000256" key="8">
    <source>
        <dbReference type="SAM" id="Phobius"/>
    </source>
</evidence>
<dbReference type="Pfam" id="PF00892">
    <property type="entry name" value="EamA"/>
    <property type="match status" value="1"/>
</dbReference>
<reference evidence="10" key="1">
    <citation type="submission" date="2017-07" db="EMBL/GenBank/DDBJ databases">
        <title>Taro Niue Genome Assembly and Annotation.</title>
        <authorList>
            <person name="Atibalentja N."/>
            <person name="Keating K."/>
            <person name="Fields C.J."/>
        </authorList>
    </citation>
    <scope>NUCLEOTIDE SEQUENCE</scope>
    <source>
        <strain evidence="10">Niue_2</strain>
        <tissue evidence="10">Leaf</tissue>
    </source>
</reference>
<evidence type="ECO:0000313" key="10">
    <source>
        <dbReference type="EMBL" id="MQM20891.1"/>
    </source>
</evidence>
<dbReference type="EMBL" id="NMUH01010331">
    <property type="protein sequence ID" value="MQM20891.1"/>
    <property type="molecule type" value="Genomic_DNA"/>
</dbReference>
<dbReference type="InterPro" id="IPR037185">
    <property type="entry name" value="EmrE-like"/>
</dbReference>
<keyword evidence="3" id="KW-1003">Cell membrane</keyword>
<feature type="transmembrane region" description="Helical" evidence="8">
    <location>
        <begin position="251"/>
        <end position="273"/>
    </location>
</feature>
<evidence type="ECO:0000256" key="2">
    <source>
        <dbReference type="ARBA" id="ARBA00007635"/>
    </source>
</evidence>
<comment type="similarity">
    <text evidence="2">Belongs to the drug/metabolite transporter (DMT) superfamily. Plant drug/metabolite exporter (P-DME) (TC 2.A.7.4) family.</text>
</comment>
<dbReference type="GO" id="GO:0005886">
    <property type="term" value="C:plasma membrane"/>
    <property type="evidence" value="ECO:0007669"/>
    <property type="project" value="UniProtKB-SubCell"/>
</dbReference>
<evidence type="ECO:0000256" key="4">
    <source>
        <dbReference type="ARBA" id="ARBA00022692"/>
    </source>
</evidence>
<proteinExistence type="inferred from homology"/>
<sequence length="473" mass="50999">MASAAVLPPASRWSVEASGFAVATFPICFTSAASSRRSMSSRGAHVHGPRCLPSSSDASTSTAASSSLSSFPSSSPETAGDLGRELPSSSLMRRTTTGSSSQLHTTSSAAGGLVGGGERAADSVAMGGASKRAGGQLSLPVKGFLKLFRKQPLWRRIFFASKKVRSVILLNVLTIIYASDIPVLKEVESIMDPALFTMVRFALSALPFLPFVLGAYQDAETRSAGIELGCWVSLGYLSQALGLLSSDAGRASFISAFTVGDVLNMLSAVFFGIHILRTEHISRVIKKEKYLSLLGYEVIVIAIFSVVWYFVRGFFSDVEELRSTSWSTLWDGMISFPWIPALYTGIFSTVLCLWAEMSAMCDVSATETAIIYGLEPLWGAAFAWILLGERWDTIGWIGAVLIFGKTTDMILLHFSYQSGSLTVQIFGSPPEKSGQDESSRQLDRQKNSEGSNDLTFSTVVVDSRKNVTNLPKK</sequence>
<comment type="caution">
    <text evidence="10">The sequence shown here is derived from an EMBL/GenBank/DDBJ whole genome shotgun (WGS) entry which is preliminary data.</text>
</comment>
<evidence type="ECO:0000259" key="9">
    <source>
        <dbReference type="Pfam" id="PF00892"/>
    </source>
</evidence>
<keyword evidence="11" id="KW-1185">Reference proteome</keyword>
<keyword evidence="4 8" id="KW-0812">Transmembrane</keyword>
<feature type="transmembrane region" description="Helical" evidence="8">
    <location>
        <begin position="335"/>
        <end position="357"/>
    </location>
</feature>
<feature type="transmembrane region" description="Helical" evidence="8">
    <location>
        <begin position="13"/>
        <end position="33"/>
    </location>
</feature>
<feature type="transmembrane region" description="Helical" evidence="8">
    <location>
        <begin position="195"/>
        <end position="216"/>
    </location>
</feature>
<keyword evidence="5 8" id="KW-1133">Transmembrane helix</keyword>
<comment type="subcellular location">
    <subcellularLocation>
        <location evidence="1">Cell membrane</location>
        <topology evidence="1">Multi-pass membrane protein</topology>
    </subcellularLocation>
</comment>
<dbReference type="PANTHER" id="PTHR42920">
    <property type="entry name" value="OS03G0707200 PROTEIN-RELATED"/>
    <property type="match status" value="1"/>
</dbReference>
<name>A0A843XP19_COLES</name>
<evidence type="ECO:0000256" key="7">
    <source>
        <dbReference type="SAM" id="MobiDB-lite"/>
    </source>
</evidence>
<evidence type="ECO:0000256" key="1">
    <source>
        <dbReference type="ARBA" id="ARBA00004651"/>
    </source>
</evidence>
<feature type="transmembrane region" description="Helical" evidence="8">
    <location>
        <begin position="228"/>
        <end position="245"/>
    </location>
</feature>
<feature type="region of interest" description="Disordered" evidence="7">
    <location>
        <begin position="40"/>
        <end position="115"/>
    </location>
</feature>
<feature type="transmembrane region" description="Helical" evidence="8">
    <location>
        <begin position="294"/>
        <end position="315"/>
    </location>
</feature>
<keyword evidence="6 8" id="KW-0472">Membrane</keyword>
<feature type="transmembrane region" description="Helical" evidence="8">
    <location>
        <begin position="393"/>
        <end position="414"/>
    </location>
</feature>
<organism evidence="10 11">
    <name type="scientific">Colocasia esculenta</name>
    <name type="common">Wild taro</name>
    <name type="synonym">Arum esculentum</name>
    <dbReference type="NCBI Taxonomy" id="4460"/>
    <lineage>
        <taxon>Eukaryota</taxon>
        <taxon>Viridiplantae</taxon>
        <taxon>Streptophyta</taxon>
        <taxon>Embryophyta</taxon>
        <taxon>Tracheophyta</taxon>
        <taxon>Spermatophyta</taxon>
        <taxon>Magnoliopsida</taxon>
        <taxon>Liliopsida</taxon>
        <taxon>Araceae</taxon>
        <taxon>Aroideae</taxon>
        <taxon>Colocasieae</taxon>
        <taxon>Colocasia</taxon>
    </lineage>
</organism>
<gene>
    <name evidence="10" type="ORF">Taro_053921</name>
</gene>
<feature type="compositionally biased region" description="Low complexity" evidence="7">
    <location>
        <begin position="53"/>
        <end position="78"/>
    </location>
</feature>